<comment type="caution">
    <text evidence="2">The sequence shown here is derived from an EMBL/GenBank/DDBJ whole genome shotgun (WGS) entry which is preliminary data.</text>
</comment>
<reference evidence="2 3" key="1">
    <citation type="submission" date="2018-08" db="EMBL/GenBank/DDBJ databases">
        <title>Draft genome of the lignicolous fungus Coniochaeta pulveracea.</title>
        <authorList>
            <person name="Borstlap C.J."/>
            <person name="De Witt R.N."/>
            <person name="Botha A."/>
            <person name="Volschenk H."/>
        </authorList>
    </citation>
    <scope>NUCLEOTIDE SEQUENCE [LARGE SCALE GENOMIC DNA]</scope>
    <source>
        <strain evidence="2 3">CAB683</strain>
    </source>
</reference>
<sequence>MFGNFAPFIPASVEPPKAPESVPAATPVTLPQCELGPTPDAQPIPDGPLVDLLQRIVRPSELSMAHLEAAGVRVTCDAPISQLIPNGDQILETFATWDKYSRDECHPHNEASRLPLSNGRLSPGCLVYLDRKQELSTSNEAAFRAVRRIPPPKCQSQARLGNAYEFFRHLEMFSAFWDDTSRQAKASEQQEEEQQSEVDQEGDSTMSGADSTTSTSTTASSPERSPQSSAESLFYRTGTGTQLPSGSRDGILTAFIKLVAYDFGCNVSVPRIEPRLQLKSTIPGDPPKVKLSSYFRCDCTFINRTPTTREAARALIVEGPVAAVYARHVTSFNERDSMYDLAREVIAALITAQYRARQGKTPETVGKDVWWASKPRWGGGPGGPIGREIESQQGEQIVGDKDAPPPAARGNPPEIPILAAGESLSSPYPKSARPGGGSRLSFVPKDDPGKALKPDTFTPTSSKRLKKTGQMPEYDRYRMVRPPSSSWDKKVRYEAIGRVPGADYDDIFVISCLFHHISVVRVRVPDRLLEVLDGAEEKEPRSWGGLEVVRSKWFDFFLVEDRVEAMRCIWGVMAWLMRKVET</sequence>
<dbReference type="STRING" id="177199.A0A420Y9J4"/>
<keyword evidence="3" id="KW-1185">Reference proteome</keyword>
<dbReference type="EMBL" id="QVQW01000030">
    <property type="protein sequence ID" value="RKU44477.1"/>
    <property type="molecule type" value="Genomic_DNA"/>
</dbReference>
<dbReference type="OrthoDB" id="5407653at2759"/>
<accession>A0A420Y9J4</accession>
<evidence type="ECO:0000256" key="1">
    <source>
        <dbReference type="SAM" id="MobiDB-lite"/>
    </source>
</evidence>
<feature type="compositionally biased region" description="Basic and acidic residues" evidence="1">
    <location>
        <begin position="444"/>
        <end position="453"/>
    </location>
</feature>
<dbReference type="Proteomes" id="UP000275385">
    <property type="component" value="Unassembled WGS sequence"/>
</dbReference>
<organism evidence="2 3">
    <name type="scientific">Coniochaeta pulveracea</name>
    <dbReference type="NCBI Taxonomy" id="177199"/>
    <lineage>
        <taxon>Eukaryota</taxon>
        <taxon>Fungi</taxon>
        <taxon>Dikarya</taxon>
        <taxon>Ascomycota</taxon>
        <taxon>Pezizomycotina</taxon>
        <taxon>Sordariomycetes</taxon>
        <taxon>Sordariomycetidae</taxon>
        <taxon>Coniochaetales</taxon>
        <taxon>Coniochaetaceae</taxon>
        <taxon>Coniochaeta</taxon>
    </lineage>
</organism>
<protein>
    <submittedName>
        <fullName evidence="2">Uncharacterized protein</fullName>
    </submittedName>
</protein>
<evidence type="ECO:0000313" key="2">
    <source>
        <dbReference type="EMBL" id="RKU44477.1"/>
    </source>
</evidence>
<evidence type="ECO:0000313" key="3">
    <source>
        <dbReference type="Proteomes" id="UP000275385"/>
    </source>
</evidence>
<feature type="compositionally biased region" description="Polar residues" evidence="1">
    <location>
        <begin position="222"/>
        <end position="231"/>
    </location>
</feature>
<feature type="compositionally biased region" description="Acidic residues" evidence="1">
    <location>
        <begin position="189"/>
        <end position="202"/>
    </location>
</feature>
<feature type="region of interest" description="Disordered" evidence="1">
    <location>
        <begin position="393"/>
        <end position="466"/>
    </location>
</feature>
<dbReference type="AlphaFoldDB" id="A0A420Y9J4"/>
<feature type="compositionally biased region" description="Low complexity" evidence="1">
    <location>
        <begin position="203"/>
        <end position="221"/>
    </location>
</feature>
<name>A0A420Y9J4_9PEZI</name>
<proteinExistence type="predicted"/>
<feature type="region of interest" description="Disordered" evidence="1">
    <location>
        <begin position="181"/>
        <end position="232"/>
    </location>
</feature>
<gene>
    <name evidence="2" type="ORF">DL546_003407</name>
</gene>